<keyword evidence="2 5" id="KW-0689">Ribosomal protein</keyword>
<dbReference type="STRING" id="915059.NH26_03760"/>
<evidence type="ECO:0000313" key="8">
    <source>
        <dbReference type="Proteomes" id="UP000179797"/>
    </source>
</evidence>
<dbReference type="GO" id="GO:0015934">
    <property type="term" value="C:large ribosomal subunit"/>
    <property type="evidence" value="ECO:0007669"/>
    <property type="project" value="InterPro"/>
</dbReference>
<dbReference type="GO" id="GO:0003735">
    <property type="term" value="F:structural constituent of ribosome"/>
    <property type="evidence" value="ECO:0007669"/>
    <property type="project" value="InterPro"/>
</dbReference>
<reference evidence="7 8" key="1">
    <citation type="journal article" date="2012" name="Int. J. Syst. Evol. Microbiol.">
        <title>Flammeovirga pacifica sp. nov., isolated from deep-sea sediment.</title>
        <authorList>
            <person name="Xu H."/>
            <person name="Fu Y."/>
            <person name="Yang N."/>
            <person name="Ding Z."/>
            <person name="Lai Q."/>
            <person name="Zeng R."/>
        </authorList>
    </citation>
    <scope>NUCLEOTIDE SEQUENCE [LARGE SCALE GENOMIC DNA]</scope>
    <source>
        <strain evidence="8">DSM 24597 / LMG 26175 / WPAGA1</strain>
    </source>
</reference>
<dbReference type="EMBL" id="JRYR02000001">
    <property type="protein sequence ID" value="OHX65523.1"/>
    <property type="molecule type" value="Genomic_DNA"/>
</dbReference>
<dbReference type="SUPFAM" id="SSF57829">
    <property type="entry name" value="Zn-binding ribosomal proteins"/>
    <property type="match status" value="1"/>
</dbReference>
<dbReference type="InterPro" id="IPR044957">
    <property type="entry name" value="Ribosomal_bL32_bact"/>
</dbReference>
<dbReference type="AlphaFoldDB" id="A0A1S1YX91"/>
<dbReference type="Pfam" id="PF01783">
    <property type="entry name" value="Ribosomal_L32p"/>
    <property type="match status" value="1"/>
</dbReference>
<proteinExistence type="inferred from homology"/>
<evidence type="ECO:0000256" key="5">
    <source>
        <dbReference type="HAMAP-Rule" id="MF_00340"/>
    </source>
</evidence>
<accession>A0A1S1YX91</accession>
<dbReference type="InterPro" id="IPR002677">
    <property type="entry name" value="Ribosomal_bL32"/>
</dbReference>
<feature type="region of interest" description="Disordered" evidence="6">
    <location>
        <begin position="1"/>
        <end position="22"/>
    </location>
</feature>
<comment type="caution">
    <text evidence="7">The sequence shown here is derived from an EMBL/GenBank/DDBJ whole genome shotgun (WGS) entry which is preliminary data.</text>
</comment>
<keyword evidence="3 5" id="KW-0687">Ribonucleoprotein</keyword>
<dbReference type="RefSeq" id="WP_044225254.1">
    <property type="nucleotide sequence ID" value="NZ_JRYR02000001.1"/>
</dbReference>
<dbReference type="HAMAP" id="MF_00340">
    <property type="entry name" value="Ribosomal_bL32"/>
    <property type="match status" value="1"/>
</dbReference>
<dbReference type="NCBIfam" id="TIGR01031">
    <property type="entry name" value="rpmF_bact"/>
    <property type="match status" value="1"/>
</dbReference>
<protein>
    <recommendedName>
        <fullName evidence="4 5">Large ribosomal subunit protein bL32</fullName>
    </recommendedName>
</protein>
<dbReference type="InterPro" id="IPR011332">
    <property type="entry name" value="Ribosomal_zn-bd"/>
</dbReference>
<evidence type="ECO:0000256" key="2">
    <source>
        <dbReference type="ARBA" id="ARBA00022980"/>
    </source>
</evidence>
<gene>
    <name evidence="5" type="primary">rpmF</name>
    <name evidence="7" type="ORF">NH26_03760</name>
</gene>
<evidence type="ECO:0000256" key="4">
    <source>
        <dbReference type="ARBA" id="ARBA00035178"/>
    </source>
</evidence>
<keyword evidence="8" id="KW-1185">Reference proteome</keyword>
<dbReference type="OrthoDB" id="9812874at2"/>
<comment type="similarity">
    <text evidence="1 5">Belongs to the bacterial ribosomal protein bL32 family.</text>
</comment>
<feature type="compositionally biased region" description="Basic residues" evidence="6">
    <location>
        <begin position="1"/>
        <end position="19"/>
    </location>
</feature>
<dbReference type="GO" id="GO:0006412">
    <property type="term" value="P:translation"/>
    <property type="evidence" value="ECO:0007669"/>
    <property type="project" value="UniProtKB-UniRule"/>
</dbReference>
<organism evidence="7 8">
    <name type="scientific">Flammeovirga pacifica</name>
    <dbReference type="NCBI Taxonomy" id="915059"/>
    <lineage>
        <taxon>Bacteria</taxon>
        <taxon>Pseudomonadati</taxon>
        <taxon>Bacteroidota</taxon>
        <taxon>Cytophagia</taxon>
        <taxon>Cytophagales</taxon>
        <taxon>Flammeovirgaceae</taxon>
        <taxon>Flammeovirga</taxon>
    </lineage>
</organism>
<evidence type="ECO:0000256" key="3">
    <source>
        <dbReference type="ARBA" id="ARBA00023274"/>
    </source>
</evidence>
<name>A0A1S1YX91_FLAPC</name>
<dbReference type="Proteomes" id="UP000179797">
    <property type="component" value="Unassembled WGS sequence"/>
</dbReference>
<dbReference type="PANTHER" id="PTHR35534">
    <property type="entry name" value="50S RIBOSOMAL PROTEIN L32"/>
    <property type="match status" value="1"/>
</dbReference>
<evidence type="ECO:0000313" key="7">
    <source>
        <dbReference type="EMBL" id="OHX65523.1"/>
    </source>
</evidence>
<evidence type="ECO:0000256" key="1">
    <source>
        <dbReference type="ARBA" id="ARBA00008560"/>
    </source>
</evidence>
<evidence type="ECO:0000256" key="6">
    <source>
        <dbReference type="SAM" id="MobiDB-lite"/>
    </source>
</evidence>
<dbReference type="PANTHER" id="PTHR35534:SF1">
    <property type="entry name" value="LARGE RIBOSOMAL SUBUNIT PROTEIN BL32"/>
    <property type="match status" value="1"/>
</dbReference>
<sequence length="68" mass="7806">MAHPKSRISKASRGKRRTHLKMDKPTISFCQTTGEAHVRHRAFWSEGKMYYRGQVVIDNSSDVEEAAE</sequence>